<keyword evidence="3" id="KW-1185">Reference proteome</keyword>
<dbReference type="Pfam" id="PF22564">
    <property type="entry name" value="HAAS"/>
    <property type="match status" value="1"/>
</dbReference>
<dbReference type="Gene3D" id="2.160.20.120">
    <property type="match status" value="1"/>
</dbReference>
<dbReference type="HOGENOM" id="CLU_755950_0_0_9"/>
<dbReference type="GeneID" id="63973941"/>
<dbReference type="PATRIC" id="fig|742738.3.peg.4298"/>
<sequence length="332" mass="34197">MNKAEFLAGLRDALAGKLPSGELEDVLSYYEEYFADAGEEHEAEAAEGLGSPASVAAQVLEGRTGQAPSAASAERRPRRLWPVVLGICAAALLLLGVGIRLVFLAQRMPDAPAAGERQPVAAGQEPVVVEQDPVSTPPENKLELEPFTALDIDVGIGDIRMEEGDGWYLSLTSGGQDGDGTPYRLNHSQSGDTLEIWSTPENISGDGSPKGEVVLTVPEGTVLNRAEISIGVGALDWSGCAVEGLLRAESGVGGLDVTAPVGEAELISGVGDVALRAAGSGADYAYQLTTGTGELQVDGEKAGPFFASGGAGDRVLTLSSGTGDVCLDFTDE</sequence>
<comment type="caution">
    <text evidence="2">The sequence shown here is derived from an EMBL/GenBank/DDBJ whole genome shotgun (WGS) entry which is preliminary data.</text>
</comment>
<proteinExistence type="predicted"/>
<dbReference type="RefSeq" id="WP_007490039.1">
    <property type="nucleotide sequence ID" value="NZ_KN174171.1"/>
</dbReference>
<accession>A0A096AZ34</accession>
<evidence type="ECO:0000313" key="2">
    <source>
        <dbReference type="EMBL" id="KGF52011.1"/>
    </source>
</evidence>
<dbReference type="EMBL" id="ADLO01000134">
    <property type="protein sequence ID" value="KGF52011.1"/>
    <property type="molecule type" value="Genomic_DNA"/>
</dbReference>
<organism evidence="2 3">
    <name type="scientific">Flavonifractor plautii 1_3_50AFAA</name>
    <dbReference type="NCBI Taxonomy" id="742738"/>
    <lineage>
        <taxon>Bacteria</taxon>
        <taxon>Bacillati</taxon>
        <taxon>Bacillota</taxon>
        <taxon>Clostridia</taxon>
        <taxon>Eubacteriales</taxon>
        <taxon>Oscillospiraceae</taxon>
        <taxon>Flavonifractor</taxon>
    </lineage>
</organism>
<reference evidence="2 3" key="1">
    <citation type="submission" date="2011-08" db="EMBL/GenBank/DDBJ databases">
        <title>The Genome Sequence of Clostridium orbiscindens 1_3_50AFAA.</title>
        <authorList>
            <consortium name="The Broad Institute Genome Sequencing Platform"/>
            <person name="Earl A."/>
            <person name="Ward D."/>
            <person name="Feldgarden M."/>
            <person name="Gevers D."/>
            <person name="Daigneault M."/>
            <person name="Strauss J."/>
            <person name="Allen-Vercoe E."/>
            <person name="Young S.K."/>
            <person name="Zeng Q."/>
            <person name="Gargeya S."/>
            <person name="Fitzgerald M."/>
            <person name="Haas B."/>
            <person name="Abouelleil A."/>
            <person name="Alvarado L."/>
            <person name="Arachchi H.M."/>
            <person name="Berlin A."/>
            <person name="Brown A."/>
            <person name="Chapman S.B."/>
            <person name="Chen Z."/>
            <person name="Dunbar C."/>
            <person name="Freedman E."/>
            <person name="Gearin G."/>
            <person name="Gellesch M."/>
            <person name="Goldberg J."/>
            <person name="Griggs A."/>
            <person name="Gujja S."/>
            <person name="Heiman D."/>
            <person name="Howarth C."/>
            <person name="Larson L."/>
            <person name="Lui A."/>
            <person name="MacDonald P.J.P."/>
            <person name="Montmayeur A."/>
            <person name="Murphy C."/>
            <person name="Neiman D."/>
            <person name="Pearson M."/>
            <person name="Priest M."/>
            <person name="Roberts A."/>
            <person name="Saif S."/>
            <person name="Shea T."/>
            <person name="Shenoy N."/>
            <person name="Sisk P."/>
            <person name="Stolte C."/>
            <person name="Sykes S."/>
            <person name="Wortman J."/>
            <person name="Nusbaum C."/>
            <person name="Birren B."/>
        </authorList>
    </citation>
    <scope>NUCLEOTIDE SEQUENCE [LARGE SCALE GENOMIC DNA]</scope>
    <source>
        <strain evidence="2 3">1_3_50AFAA</strain>
    </source>
</reference>
<evidence type="ECO:0000256" key="1">
    <source>
        <dbReference type="SAM" id="Phobius"/>
    </source>
</evidence>
<dbReference type="AlphaFoldDB" id="A0A096AZ34"/>
<feature type="transmembrane region" description="Helical" evidence="1">
    <location>
        <begin position="80"/>
        <end position="103"/>
    </location>
</feature>
<dbReference type="eggNOG" id="COG4709">
    <property type="taxonomic scope" value="Bacteria"/>
</dbReference>
<evidence type="ECO:0000313" key="3">
    <source>
        <dbReference type="Proteomes" id="UP000029585"/>
    </source>
</evidence>
<dbReference type="Proteomes" id="UP000029585">
    <property type="component" value="Unassembled WGS sequence"/>
</dbReference>
<gene>
    <name evidence="2" type="ORF">HMPREF9460_04186</name>
</gene>
<name>A0A096AZ34_FLAPL</name>
<keyword evidence="1" id="KW-0472">Membrane</keyword>
<keyword evidence="1" id="KW-1133">Transmembrane helix</keyword>
<protein>
    <submittedName>
        <fullName evidence="2">Uncharacterized protein</fullName>
    </submittedName>
</protein>
<keyword evidence="1" id="KW-0812">Transmembrane</keyword>